<dbReference type="CDD" id="cd00156">
    <property type="entry name" value="REC"/>
    <property type="match status" value="1"/>
</dbReference>
<dbReference type="GO" id="GO:0000160">
    <property type="term" value="P:phosphorelay signal transduction system"/>
    <property type="evidence" value="ECO:0007669"/>
    <property type="project" value="InterPro"/>
</dbReference>
<evidence type="ECO:0000313" key="6">
    <source>
        <dbReference type="Proteomes" id="UP000231246"/>
    </source>
</evidence>
<evidence type="ECO:0000256" key="3">
    <source>
        <dbReference type="SAM" id="MobiDB-lite"/>
    </source>
</evidence>
<dbReference type="InterPro" id="IPR011006">
    <property type="entry name" value="CheY-like_superfamily"/>
</dbReference>
<name>A0A2H0BU00_9BACT</name>
<dbReference type="SMART" id="SM00448">
    <property type="entry name" value="REC"/>
    <property type="match status" value="1"/>
</dbReference>
<dbReference type="InterPro" id="IPR001789">
    <property type="entry name" value="Sig_transdc_resp-reg_receiver"/>
</dbReference>
<dbReference type="AlphaFoldDB" id="A0A2H0BU00"/>
<reference evidence="5 6" key="1">
    <citation type="submission" date="2017-09" db="EMBL/GenBank/DDBJ databases">
        <title>Depth-based differentiation of microbial function through sediment-hosted aquifers and enrichment of novel symbionts in the deep terrestrial subsurface.</title>
        <authorList>
            <person name="Probst A.J."/>
            <person name="Ladd B."/>
            <person name="Jarett J.K."/>
            <person name="Geller-Mcgrath D.E."/>
            <person name="Sieber C.M."/>
            <person name="Emerson J.B."/>
            <person name="Anantharaman K."/>
            <person name="Thomas B.C."/>
            <person name="Malmstrom R."/>
            <person name="Stieglmeier M."/>
            <person name="Klingl A."/>
            <person name="Woyke T."/>
            <person name="Ryan C.M."/>
            <person name="Banfield J.F."/>
        </authorList>
    </citation>
    <scope>NUCLEOTIDE SEQUENCE [LARGE SCALE GENOMIC DNA]</scope>
    <source>
        <strain evidence="5">CG22_combo_CG10-13_8_21_14_all_38_20</strain>
    </source>
</reference>
<evidence type="ECO:0000256" key="2">
    <source>
        <dbReference type="PROSITE-ProRule" id="PRU00169"/>
    </source>
</evidence>
<proteinExistence type="predicted"/>
<gene>
    <name evidence="5" type="ORF">COW99_06205</name>
</gene>
<protein>
    <submittedName>
        <fullName evidence="5">Response regulator</fullName>
    </submittedName>
</protein>
<feature type="compositionally biased region" description="Basic and acidic residues" evidence="3">
    <location>
        <begin position="89"/>
        <end position="107"/>
    </location>
</feature>
<accession>A0A2H0BU00</accession>
<keyword evidence="1 2" id="KW-0597">Phosphoprotein</keyword>
<dbReference type="EMBL" id="PCTA01000035">
    <property type="protein sequence ID" value="PIP61084.1"/>
    <property type="molecule type" value="Genomic_DNA"/>
</dbReference>
<dbReference type="InterPro" id="IPR050595">
    <property type="entry name" value="Bact_response_regulator"/>
</dbReference>
<comment type="caution">
    <text evidence="5">The sequence shown here is derived from an EMBL/GenBank/DDBJ whole genome shotgun (WGS) entry which is preliminary data.</text>
</comment>
<dbReference type="PROSITE" id="PS50110">
    <property type="entry name" value="RESPONSE_REGULATORY"/>
    <property type="match status" value="1"/>
</dbReference>
<dbReference type="SUPFAM" id="SSF52172">
    <property type="entry name" value="CheY-like"/>
    <property type="match status" value="1"/>
</dbReference>
<feature type="modified residue" description="4-aspartylphosphate" evidence="2">
    <location>
        <position position="52"/>
    </location>
</feature>
<evidence type="ECO:0000259" key="4">
    <source>
        <dbReference type="PROSITE" id="PS50110"/>
    </source>
</evidence>
<feature type="region of interest" description="Disordered" evidence="3">
    <location>
        <begin position="89"/>
        <end position="122"/>
    </location>
</feature>
<dbReference type="Gene3D" id="3.40.50.2300">
    <property type="match status" value="1"/>
</dbReference>
<dbReference type="PANTHER" id="PTHR44591:SF3">
    <property type="entry name" value="RESPONSE REGULATORY DOMAIN-CONTAINING PROTEIN"/>
    <property type="match status" value="1"/>
</dbReference>
<feature type="domain" description="Response regulatory" evidence="4">
    <location>
        <begin position="3"/>
        <end position="117"/>
    </location>
</feature>
<sequence length="122" mass="13299">MTKILLVEDDPLLVNIYTTFFHSKGLELAVATDGSTALDKVKEYKPDIILLDLMMPRLGGLGVLEALNKAGNKAPVIIYSNLDSEDKQKEAMDKGATDFISKSHSDPQDVLDAVNKHLPSST</sequence>
<organism evidence="5 6">
    <name type="scientific">Candidatus Roizmanbacteria bacterium CG22_combo_CG10-13_8_21_14_all_38_20</name>
    <dbReference type="NCBI Taxonomy" id="1974862"/>
    <lineage>
        <taxon>Bacteria</taxon>
        <taxon>Candidatus Roizmaniibacteriota</taxon>
    </lineage>
</organism>
<dbReference type="Proteomes" id="UP000231246">
    <property type="component" value="Unassembled WGS sequence"/>
</dbReference>
<evidence type="ECO:0000313" key="5">
    <source>
        <dbReference type="EMBL" id="PIP61084.1"/>
    </source>
</evidence>
<dbReference type="Pfam" id="PF00072">
    <property type="entry name" value="Response_reg"/>
    <property type="match status" value="1"/>
</dbReference>
<dbReference type="PANTHER" id="PTHR44591">
    <property type="entry name" value="STRESS RESPONSE REGULATOR PROTEIN 1"/>
    <property type="match status" value="1"/>
</dbReference>
<evidence type="ECO:0000256" key="1">
    <source>
        <dbReference type="ARBA" id="ARBA00022553"/>
    </source>
</evidence>